<evidence type="ECO:0000313" key="3">
    <source>
        <dbReference type="EMBL" id="WQB69767.1"/>
    </source>
</evidence>
<proteinExistence type="inferred from homology"/>
<organism evidence="3 4">
    <name type="scientific">Microbacterium invictum</name>
    <dbReference type="NCBI Taxonomy" id="515415"/>
    <lineage>
        <taxon>Bacteria</taxon>
        <taxon>Bacillati</taxon>
        <taxon>Actinomycetota</taxon>
        <taxon>Actinomycetes</taxon>
        <taxon>Micrococcales</taxon>
        <taxon>Microbacteriaceae</taxon>
        <taxon>Microbacterium</taxon>
    </lineage>
</organism>
<comment type="similarity">
    <text evidence="1">Belongs to the PemK/MazF family.</text>
</comment>
<keyword evidence="3" id="KW-0378">Hydrolase</keyword>
<keyword evidence="4" id="KW-1185">Reference proteome</keyword>
<evidence type="ECO:0000256" key="1">
    <source>
        <dbReference type="ARBA" id="ARBA00007521"/>
    </source>
</evidence>
<keyword evidence="2" id="KW-1277">Toxin-antitoxin system</keyword>
<dbReference type="RefSeq" id="WP_322409889.1">
    <property type="nucleotide sequence ID" value="NZ_CP139779.1"/>
</dbReference>
<evidence type="ECO:0000256" key="2">
    <source>
        <dbReference type="ARBA" id="ARBA00022649"/>
    </source>
</evidence>
<dbReference type="EMBL" id="CP139779">
    <property type="protein sequence ID" value="WQB69767.1"/>
    <property type="molecule type" value="Genomic_DNA"/>
</dbReference>
<dbReference type="Proteomes" id="UP001324533">
    <property type="component" value="Chromosome"/>
</dbReference>
<sequence>MIRGEIWTVAGGVYASKPTPALIVQDDAYAATDSVTVLPLTSRLVDAPLLRIRISAGGLSGLDRDGDVMVDKATTVRRSNVVTRVGRMTAEQLADVKRSVMAFLGLARRGRRRGVGGARSVRWETTVRSGGVVEAGIRARSVPA</sequence>
<protein>
    <submittedName>
        <fullName evidence="3">Type II toxin-antitoxin system PemK/MazF family toxin</fullName>
        <ecNumber evidence="3">3.1.-.-</ecNumber>
    </submittedName>
</protein>
<name>A0ABZ0VAD0_9MICO</name>
<dbReference type="SUPFAM" id="SSF50118">
    <property type="entry name" value="Cell growth inhibitor/plasmid maintenance toxic component"/>
    <property type="match status" value="1"/>
</dbReference>
<dbReference type="Gene3D" id="2.30.30.110">
    <property type="match status" value="1"/>
</dbReference>
<accession>A0ABZ0VAD0</accession>
<dbReference type="EC" id="3.1.-.-" evidence="3"/>
<dbReference type="Pfam" id="PF02452">
    <property type="entry name" value="PemK_toxin"/>
    <property type="match status" value="1"/>
</dbReference>
<reference evidence="3 4" key="1">
    <citation type="submission" date="2023-06" db="EMBL/GenBank/DDBJ databases">
        <title>Rock-solubilizing bacteria, Microbacterium invictum, promotes re-establishment of vegetation in rocky wasteland by accelerating rock bio-weathering and reshaping soil bacterial community.</title>
        <authorList>
            <person name="Liu C."/>
        </authorList>
    </citation>
    <scope>NUCLEOTIDE SEQUENCE [LARGE SCALE GENOMIC DNA]</scope>
    <source>
        <strain evidence="3 4">X-18</strain>
    </source>
</reference>
<evidence type="ECO:0000313" key="4">
    <source>
        <dbReference type="Proteomes" id="UP001324533"/>
    </source>
</evidence>
<dbReference type="GO" id="GO:0016787">
    <property type="term" value="F:hydrolase activity"/>
    <property type="evidence" value="ECO:0007669"/>
    <property type="project" value="UniProtKB-KW"/>
</dbReference>
<dbReference type="InterPro" id="IPR003477">
    <property type="entry name" value="PemK-like"/>
</dbReference>
<gene>
    <name evidence="3" type="ORF">T9R20_13855</name>
</gene>
<dbReference type="InterPro" id="IPR011067">
    <property type="entry name" value="Plasmid_toxin/cell-grow_inhib"/>
</dbReference>
<dbReference type="PANTHER" id="PTHR33988">
    <property type="entry name" value="ENDORIBONUCLEASE MAZF-RELATED"/>
    <property type="match status" value="1"/>
</dbReference>